<evidence type="ECO:0000313" key="2">
    <source>
        <dbReference type="EMBL" id="KAF5363691.1"/>
    </source>
</evidence>
<dbReference type="AlphaFoldDB" id="A0A8H5GEX2"/>
<dbReference type="PANTHER" id="PTHR21367:SF1">
    <property type="entry name" value="ARGINYL-TRNA--PROTEIN TRANSFERASE 1"/>
    <property type="match status" value="1"/>
</dbReference>
<reference evidence="2 3" key="1">
    <citation type="journal article" date="2020" name="ISME J.">
        <title>Uncovering the hidden diversity of litter-decomposition mechanisms in mushroom-forming fungi.</title>
        <authorList>
            <person name="Floudas D."/>
            <person name="Bentzer J."/>
            <person name="Ahren D."/>
            <person name="Johansson T."/>
            <person name="Persson P."/>
            <person name="Tunlid A."/>
        </authorList>
    </citation>
    <scope>NUCLEOTIDE SEQUENCE [LARGE SCALE GENOMIC DNA]</scope>
    <source>
        <strain evidence="2 3">CBS 146.42</strain>
    </source>
</reference>
<protein>
    <recommendedName>
        <fullName evidence="1">N-end rule aminoacyl transferase C-terminal domain-containing protein</fullName>
    </recommendedName>
</protein>
<sequence length="337" mass="38849">MHLNSNPRRVSARLSIGWWDRFVLKGRDVEMTDLETDSKKHKPKGKEQTFDLIKSIHAAEASFQSKEHPAHRFEIVLEPASFTDEKYGLFVKYQHDVHHDFDNTPGGFERFLVTTPLQTEVIPYPSPPPDHLPKKYGSYHQLYRLDGKLIAMAVLDILPYCVSSVYFMYDNAWGQFSFGKLSALREISLAREIYDAGISNMKFLYMGFYIYSCQKMRYKGEYAPSYLLDPESCEWFPLGTCKPLLEQNRYACFSKPEHSIQGSPPNSLLNVKPPRILDISVLDSIRVMAPGRSPNASKFIVPVHRTRLWEYDNVREEYEACVEGLGTELLQDVIFSL</sequence>
<organism evidence="2 3">
    <name type="scientific">Leucocoprinus leucothites</name>
    <dbReference type="NCBI Taxonomy" id="201217"/>
    <lineage>
        <taxon>Eukaryota</taxon>
        <taxon>Fungi</taxon>
        <taxon>Dikarya</taxon>
        <taxon>Basidiomycota</taxon>
        <taxon>Agaricomycotina</taxon>
        <taxon>Agaricomycetes</taxon>
        <taxon>Agaricomycetidae</taxon>
        <taxon>Agaricales</taxon>
        <taxon>Agaricineae</taxon>
        <taxon>Agaricaceae</taxon>
        <taxon>Leucocoprinus</taxon>
    </lineage>
</organism>
<dbReference type="GO" id="GO:0004057">
    <property type="term" value="F:arginyl-tRNA--protein transferase activity"/>
    <property type="evidence" value="ECO:0007669"/>
    <property type="project" value="InterPro"/>
</dbReference>
<evidence type="ECO:0000313" key="3">
    <source>
        <dbReference type="Proteomes" id="UP000559027"/>
    </source>
</evidence>
<dbReference type="EMBL" id="JAACJO010000001">
    <property type="protein sequence ID" value="KAF5363691.1"/>
    <property type="molecule type" value="Genomic_DNA"/>
</dbReference>
<dbReference type="InterPro" id="IPR030700">
    <property type="entry name" value="N-end_Aminoacyl_Trfase"/>
</dbReference>
<comment type="caution">
    <text evidence="2">The sequence shown here is derived from an EMBL/GenBank/DDBJ whole genome shotgun (WGS) entry which is preliminary data.</text>
</comment>
<dbReference type="OrthoDB" id="74183at2759"/>
<dbReference type="Proteomes" id="UP000559027">
    <property type="component" value="Unassembled WGS sequence"/>
</dbReference>
<dbReference type="GO" id="GO:0005737">
    <property type="term" value="C:cytoplasm"/>
    <property type="evidence" value="ECO:0007669"/>
    <property type="project" value="TreeGrafter"/>
</dbReference>
<feature type="domain" description="N-end rule aminoacyl transferase C-terminal" evidence="1">
    <location>
        <begin position="85"/>
        <end position="229"/>
    </location>
</feature>
<proteinExistence type="predicted"/>
<dbReference type="InterPro" id="IPR007472">
    <property type="entry name" value="N-end_Aminoacyl_Trfase_C"/>
</dbReference>
<name>A0A8H5GEX2_9AGAR</name>
<gene>
    <name evidence="2" type="ORF">D9756_000723</name>
</gene>
<evidence type="ECO:0000259" key="1">
    <source>
        <dbReference type="Pfam" id="PF04377"/>
    </source>
</evidence>
<dbReference type="Pfam" id="PF04377">
    <property type="entry name" value="ATE_C"/>
    <property type="match status" value="1"/>
</dbReference>
<dbReference type="PANTHER" id="PTHR21367">
    <property type="entry name" value="ARGININE-TRNA-PROTEIN TRANSFERASE 1"/>
    <property type="match status" value="1"/>
</dbReference>
<accession>A0A8H5GEX2</accession>
<keyword evidence="3" id="KW-1185">Reference proteome</keyword>